<evidence type="ECO:0000256" key="12">
    <source>
        <dbReference type="ARBA" id="ARBA00023136"/>
    </source>
</evidence>
<dbReference type="GO" id="GO:0016020">
    <property type="term" value="C:membrane"/>
    <property type="evidence" value="ECO:0007669"/>
    <property type="project" value="UniProtKB-SubCell"/>
</dbReference>
<dbReference type="GO" id="GO:0004497">
    <property type="term" value="F:monooxygenase activity"/>
    <property type="evidence" value="ECO:0007669"/>
    <property type="project" value="UniProtKB-KW"/>
</dbReference>
<evidence type="ECO:0000256" key="11">
    <source>
        <dbReference type="ARBA" id="ARBA00023033"/>
    </source>
</evidence>
<dbReference type="Gene3D" id="1.10.630.10">
    <property type="entry name" value="Cytochrome P450"/>
    <property type="match status" value="1"/>
</dbReference>
<evidence type="ECO:0000256" key="14">
    <source>
        <dbReference type="SAM" id="Phobius"/>
    </source>
</evidence>
<accession>A0A084R1R3</accession>
<evidence type="ECO:0000256" key="4">
    <source>
        <dbReference type="ARBA" id="ARBA00010617"/>
    </source>
</evidence>
<comment type="similarity">
    <text evidence="4">Belongs to the cytochrome P450 family.</text>
</comment>
<proteinExistence type="inferred from homology"/>
<dbReference type="OMA" id="GTGHHSC"/>
<keyword evidence="16" id="KW-1185">Reference proteome</keyword>
<dbReference type="STRING" id="1283841.A0A084R1R3"/>
<evidence type="ECO:0008006" key="17">
    <source>
        <dbReference type="Google" id="ProtNLM"/>
    </source>
</evidence>
<evidence type="ECO:0000256" key="2">
    <source>
        <dbReference type="ARBA" id="ARBA00004370"/>
    </source>
</evidence>
<dbReference type="SUPFAM" id="SSF48264">
    <property type="entry name" value="Cytochrome P450"/>
    <property type="match status" value="1"/>
</dbReference>
<keyword evidence="7 13" id="KW-0479">Metal-binding</keyword>
<dbReference type="PANTHER" id="PTHR24305">
    <property type="entry name" value="CYTOCHROME P450"/>
    <property type="match status" value="1"/>
</dbReference>
<sequence length="561" mass="62798">MSDLPLNKTMGGSSVDESSAMANPLHVRLIAAVVLGLTLHHFVFRKGEWHLQAPTLFALWILSHPLLFIIELVLGASSPVASAWNTLCTTGCFTTAIFGSIAFYRLFFHRLAAFPGPTLAKVSKLWHTVKCSDSKNYLVLGELQKQYGDFVRTGPNEVTSFLPEALYMLDGPGNKNIKSDIYDFLVPYEGVSSIRDIPLHDERRRVWTQAFSSKALPRYELLAADHAEKLAKVIGAGADQGKPVPFSSLMFWYSFDVMGMFALGKSFNMVVDGQWHDAITKFRRGMEMVGRFSAVPWLARIGTTYMKHWGVAKDWHTWTAWCRDQMQDRVEINDESTCIATYVIADAAKKGSLDNAGYVLGGEAIVAIIAGSDTIAASLIYIFYELAMNPLETEKLHAELQGVDIDDRRALEKLSHLNAVINEGMRLHPALPTGGYRILPAEGVTVAGRYIPGGTTLVAPRYHIFRSERCYERPNEFIPERWYSRPELVKDSRSFLPFAQGRYSCLGKTLAYTEMRVVIAQLVSNYRFSFPEGVSGFHVADDMQDNFTATPGDMELVFTRR</sequence>
<dbReference type="Pfam" id="PF00067">
    <property type="entry name" value="p450"/>
    <property type="match status" value="1"/>
</dbReference>
<dbReference type="GO" id="GO:0016705">
    <property type="term" value="F:oxidoreductase activity, acting on paired donors, with incorporation or reduction of molecular oxygen"/>
    <property type="evidence" value="ECO:0007669"/>
    <property type="project" value="InterPro"/>
</dbReference>
<dbReference type="InParanoid" id="A0A084R1R3"/>
<name>A0A084R1R3_STAC4</name>
<feature type="binding site" description="axial binding residue" evidence="13">
    <location>
        <position position="505"/>
    </location>
    <ligand>
        <name>heme</name>
        <dbReference type="ChEBI" id="CHEBI:30413"/>
    </ligand>
    <ligandPart>
        <name>Fe</name>
        <dbReference type="ChEBI" id="CHEBI:18248"/>
    </ligandPart>
</feature>
<evidence type="ECO:0000256" key="1">
    <source>
        <dbReference type="ARBA" id="ARBA00001971"/>
    </source>
</evidence>
<dbReference type="InterPro" id="IPR036396">
    <property type="entry name" value="Cyt_P450_sf"/>
</dbReference>
<dbReference type="CDD" id="cd11061">
    <property type="entry name" value="CYP67-like"/>
    <property type="match status" value="1"/>
</dbReference>
<evidence type="ECO:0000256" key="6">
    <source>
        <dbReference type="ARBA" id="ARBA00022692"/>
    </source>
</evidence>
<evidence type="ECO:0000256" key="13">
    <source>
        <dbReference type="PIRSR" id="PIRSR602401-1"/>
    </source>
</evidence>
<organism evidence="15 16">
    <name type="scientific">Stachybotrys chlorohalonatus (strain IBT 40285)</name>
    <dbReference type="NCBI Taxonomy" id="1283841"/>
    <lineage>
        <taxon>Eukaryota</taxon>
        <taxon>Fungi</taxon>
        <taxon>Dikarya</taxon>
        <taxon>Ascomycota</taxon>
        <taxon>Pezizomycotina</taxon>
        <taxon>Sordariomycetes</taxon>
        <taxon>Hypocreomycetidae</taxon>
        <taxon>Hypocreales</taxon>
        <taxon>Stachybotryaceae</taxon>
        <taxon>Stachybotrys</taxon>
    </lineage>
</organism>
<feature type="transmembrane region" description="Helical" evidence="14">
    <location>
        <begin position="56"/>
        <end position="77"/>
    </location>
</feature>
<keyword evidence="8 14" id="KW-1133">Transmembrane helix</keyword>
<keyword evidence="9" id="KW-0560">Oxidoreductase</keyword>
<feature type="transmembrane region" description="Helical" evidence="14">
    <location>
        <begin position="25"/>
        <end position="44"/>
    </location>
</feature>
<protein>
    <recommendedName>
        <fullName evidence="17">Cytochrome P450</fullName>
    </recommendedName>
</protein>
<dbReference type="EMBL" id="KL659302">
    <property type="protein sequence ID" value="KFA70148.1"/>
    <property type="molecule type" value="Genomic_DNA"/>
</dbReference>
<dbReference type="InterPro" id="IPR002401">
    <property type="entry name" value="Cyt_P450_E_grp-I"/>
</dbReference>
<dbReference type="GO" id="GO:0005506">
    <property type="term" value="F:iron ion binding"/>
    <property type="evidence" value="ECO:0007669"/>
    <property type="project" value="InterPro"/>
</dbReference>
<dbReference type="PRINTS" id="PR00385">
    <property type="entry name" value="P450"/>
</dbReference>
<dbReference type="InterPro" id="IPR001128">
    <property type="entry name" value="Cyt_P450"/>
</dbReference>
<evidence type="ECO:0000256" key="9">
    <source>
        <dbReference type="ARBA" id="ARBA00023002"/>
    </source>
</evidence>
<keyword evidence="6 14" id="KW-0812">Transmembrane</keyword>
<evidence type="ECO:0000256" key="3">
    <source>
        <dbReference type="ARBA" id="ARBA00004685"/>
    </source>
</evidence>
<dbReference type="Proteomes" id="UP000028524">
    <property type="component" value="Unassembled WGS sequence"/>
</dbReference>
<gene>
    <name evidence="15" type="ORF">S40285_06626</name>
</gene>
<evidence type="ECO:0000256" key="5">
    <source>
        <dbReference type="ARBA" id="ARBA00022617"/>
    </source>
</evidence>
<evidence type="ECO:0000256" key="10">
    <source>
        <dbReference type="ARBA" id="ARBA00023004"/>
    </source>
</evidence>
<keyword evidence="5 13" id="KW-0349">Heme</keyword>
<evidence type="ECO:0000256" key="7">
    <source>
        <dbReference type="ARBA" id="ARBA00022723"/>
    </source>
</evidence>
<dbReference type="PANTHER" id="PTHR24305:SF112">
    <property type="entry name" value="L-ORNITHINE-N5-MONOOXYGENASE (EUROFUNG)"/>
    <property type="match status" value="1"/>
</dbReference>
<dbReference type="HOGENOM" id="CLU_001570_14_10_1"/>
<reference evidence="15 16" key="1">
    <citation type="journal article" date="2014" name="BMC Genomics">
        <title>Comparative genome sequencing reveals chemotype-specific gene clusters in the toxigenic black mold Stachybotrys.</title>
        <authorList>
            <person name="Semeiks J."/>
            <person name="Borek D."/>
            <person name="Otwinowski Z."/>
            <person name="Grishin N.V."/>
        </authorList>
    </citation>
    <scope>NUCLEOTIDE SEQUENCE [LARGE SCALE GENOMIC DNA]</scope>
    <source>
        <strain evidence="15 16">IBT 40285</strain>
    </source>
</reference>
<evidence type="ECO:0000256" key="8">
    <source>
        <dbReference type="ARBA" id="ARBA00022989"/>
    </source>
</evidence>
<dbReference type="AlphaFoldDB" id="A0A084R1R3"/>
<dbReference type="OrthoDB" id="6692864at2759"/>
<keyword evidence="10 13" id="KW-0408">Iron</keyword>
<dbReference type="GO" id="GO:0020037">
    <property type="term" value="F:heme binding"/>
    <property type="evidence" value="ECO:0007669"/>
    <property type="project" value="InterPro"/>
</dbReference>
<dbReference type="InterPro" id="IPR050121">
    <property type="entry name" value="Cytochrome_P450_monoxygenase"/>
</dbReference>
<keyword evidence="12 14" id="KW-0472">Membrane</keyword>
<evidence type="ECO:0000313" key="16">
    <source>
        <dbReference type="Proteomes" id="UP000028524"/>
    </source>
</evidence>
<evidence type="ECO:0000313" key="15">
    <source>
        <dbReference type="EMBL" id="KFA70148.1"/>
    </source>
</evidence>
<comment type="subcellular location">
    <subcellularLocation>
        <location evidence="2">Membrane</location>
    </subcellularLocation>
</comment>
<comment type="cofactor">
    <cofactor evidence="1 13">
        <name>heme</name>
        <dbReference type="ChEBI" id="CHEBI:30413"/>
    </cofactor>
</comment>
<feature type="transmembrane region" description="Helical" evidence="14">
    <location>
        <begin position="83"/>
        <end position="104"/>
    </location>
</feature>
<comment type="pathway">
    <text evidence="3">Mycotoxin biosynthesis.</text>
</comment>
<dbReference type="PRINTS" id="PR00463">
    <property type="entry name" value="EP450I"/>
</dbReference>
<keyword evidence="11" id="KW-0503">Monooxygenase</keyword>